<dbReference type="InterPro" id="IPR012910">
    <property type="entry name" value="Plug_dom"/>
</dbReference>
<dbReference type="SUPFAM" id="SSF56935">
    <property type="entry name" value="Porins"/>
    <property type="match status" value="1"/>
</dbReference>
<dbReference type="InterPro" id="IPR036942">
    <property type="entry name" value="Beta-barrel_TonB_sf"/>
</dbReference>
<dbReference type="EMBL" id="QFPX01000003">
    <property type="protein sequence ID" value="PZQ56520.1"/>
    <property type="molecule type" value="Genomic_DNA"/>
</dbReference>
<protein>
    <recommendedName>
        <fullName evidence="15">TonB-dependent receptor</fullName>
    </recommendedName>
</protein>
<dbReference type="PANTHER" id="PTHR40980">
    <property type="entry name" value="PLUG DOMAIN-CONTAINING PROTEIN"/>
    <property type="match status" value="1"/>
</dbReference>
<reference evidence="13 14" key="1">
    <citation type="submission" date="2017-08" db="EMBL/GenBank/DDBJ databases">
        <title>Infants hospitalized years apart are colonized by the same room-sourced microbial strains.</title>
        <authorList>
            <person name="Brooks B."/>
            <person name="Olm M.R."/>
            <person name="Firek B.A."/>
            <person name="Baker R."/>
            <person name="Thomas B.C."/>
            <person name="Morowitz M.J."/>
            <person name="Banfield J.F."/>
        </authorList>
    </citation>
    <scope>NUCLEOTIDE SEQUENCE [LARGE SCALE GENOMIC DNA]</scope>
    <source>
        <strain evidence="13">S2_005_002_R2_33</strain>
    </source>
</reference>
<evidence type="ECO:0000256" key="6">
    <source>
        <dbReference type="ARBA" id="ARBA00023136"/>
    </source>
</evidence>
<dbReference type="PANTHER" id="PTHR40980:SF3">
    <property type="entry name" value="TONB-DEPENDENT RECEPTOR-LIKE BETA-BARREL DOMAIN-CONTAINING PROTEIN"/>
    <property type="match status" value="1"/>
</dbReference>
<dbReference type="InterPro" id="IPR000531">
    <property type="entry name" value="Beta-barrel_TonB"/>
</dbReference>
<evidence type="ECO:0000256" key="7">
    <source>
        <dbReference type="ARBA" id="ARBA00023237"/>
    </source>
</evidence>
<dbReference type="Gene3D" id="2.40.170.20">
    <property type="entry name" value="TonB-dependent receptor, beta-barrel domain"/>
    <property type="match status" value="1"/>
</dbReference>
<feature type="domain" description="TonB-dependent receptor plug" evidence="12">
    <location>
        <begin position="60"/>
        <end position="170"/>
    </location>
</feature>
<keyword evidence="10" id="KW-0732">Signal</keyword>
<keyword evidence="2 8" id="KW-0813">Transport</keyword>
<evidence type="ECO:0000259" key="11">
    <source>
        <dbReference type="Pfam" id="PF00593"/>
    </source>
</evidence>
<evidence type="ECO:0000256" key="4">
    <source>
        <dbReference type="ARBA" id="ARBA00022692"/>
    </source>
</evidence>
<dbReference type="AlphaFoldDB" id="A0A2W5QYV1"/>
<evidence type="ECO:0000256" key="9">
    <source>
        <dbReference type="RuleBase" id="RU003357"/>
    </source>
</evidence>
<organism evidence="13 14">
    <name type="scientific">Novosphingobium pentaromativorans</name>
    <dbReference type="NCBI Taxonomy" id="205844"/>
    <lineage>
        <taxon>Bacteria</taxon>
        <taxon>Pseudomonadati</taxon>
        <taxon>Pseudomonadota</taxon>
        <taxon>Alphaproteobacteria</taxon>
        <taxon>Sphingomonadales</taxon>
        <taxon>Sphingomonadaceae</taxon>
        <taxon>Novosphingobium</taxon>
    </lineage>
</organism>
<feature type="domain" description="TonB-dependent receptor-like beta-barrel" evidence="11">
    <location>
        <begin position="418"/>
        <end position="929"/>
    </location>
</feature>
<proteinExistence type="inferred from homology"/>
<evidence type="ECO:0000256" key="3">
    <source>
        <dbReference type="ARBA" id="ARBA00022452"/>
    </source>
</evidence>
<comment type="similarity">
    <text evidence="8 9">Belongs to the TonB-dependent receptor family.</text>
</comment>
<evidence type="ECO:0000313" key="14">
    <source>
        <dbReference type="Proteomes" id="UP000249082"/>
    </source>
</evidence>
<comment type="caution">
    <text evidence="13">The sequence shown here is derived from an EMBL/GenBank/DDBJ whole genome shotgun (WGS) entry which is preliminary data.</text>
</comment>
<dbReference type="Gene3D" id="2.170.130.10">
    <property type="entry name" value="TonB-dependent receptor, plug domain"/>
    <property type="match status" value="1"/>
</dbReference>
<name>A0A2W5QYV1_9SPHN</name>
<evidence type="ECO:0000256" key="8">
    <source>
        <dbReference type="PROSITE-ProRule" id="PRU01360"/>
    </source>
</evidence>
<accession>A0A2W5QYV1</accession>
<dbReference type="Proteomes" id="UP000249082">
    <property type="component" value="Unassembled WGS sequence"/>
</dbReference>
<evidence type="ECO:0000256" key="10">
    <source>
        <dbReference type="SAM" id="SignalP"/>
    </source>
</evidence>
<evidence type="ECO:0000256" key="5">
    <source>
        <dbReference type="ARBA" id="ARBA00023077"/>
    </source>
</evidence>
<dbReference type="Pfam" id="PF00593">
    <property type="entry name" value="TonB_dep_Rec_b-barrel"/>
    <property type="match status" value="1"/>
</dbReference>
<feature type="signal peptide" evidence="10">
    <location>
        <begin position="1"/>
        <end position="28"/>
    </location>
</feature>
<dbReference type="GO" id="GO:0009279">
    <property type="term" value="C:cell outer membrane"/>
    <property type="evidence" value="ECO:0007669"/>
    <property type="project" value="UniProtKB-SubCell"/>
</dbReference>
<dbReference type="InterPro" id="IPR037066">
    <property type="entry name" value="Plug_dom_sf"/>
</dbReference>
<evidence type="ECO:0008006" key="15">
    <source>
        <dbReference type="Google" id="ProtNLM"/>
    </source>
</evidence>
<keyword evidence="4 8" id="KW-0812">Transmembrane</keyword>
<feature type="chain" id="PRO_5016115583" description="TonB-dependent receptor" evidence="10">
    <location>
        <begin position="29"/>
        <end position="966"/>
    </location>
</feature>
<evidence type="ECO:0000259" key="12">
    <source>
        <dbReference type="Pfam" id="PF07715"/>
    </source>
</evidence>
<evidence type="ECO:0000256" key="1">
    <source>
        <dbReference type="ARBA" id="ARBA00004571"/>
    </source>
</evidence>
<gene>
    <name evidence="13" type="ORF">DI555_03950</name>
</gene>
<keyword evidence="5 9" id="KW-0798">TonB box</keyword>
<evidence type="ECO:0000313" key="13">
    <source>
        <dbReference type="EMBL" id="PZQ56520.1"/>
    </source>
</evidence>
<keyword evidence="7 8" id="KW-0998">Cell outer membrane</keyword>
<keyword evidence="3 8" id="KW-1134">Transmembrane beta strand</keyword>
<dbReference type="InterPro" id="IPR010104">
    <property type="entry name" value="TonB_rcpt_bac"/>
</dbReference>
<sequence length="966" mass="104531">MRKLGFRTHASVICLGMLSIGVAPQAMAQDDTAQEPATSETDAIVVTGRRAALQSADDRKKNAISIVDSVVADDAGKLPDNSITEVLQRVPGVTIVRFQSLNDPDHYSAEGSGIQIRGMSGVASRLNGRDIFSANGGRSLQFSDVTPELMQAVDVYKSSTADQIEGGTGGSVDLRTKLPFDYGYGLHFAGSTDVSFGDLSQKTDYSASGLVAGKFDTGIGDLGFVFDYAHSQLSTKSQFVRMEEFYRTNIQGNDYFIPGGYTYGEENYQRKRDGIYGAVQWAPTPDLTLTGIYFQSKYSNTDSEYGSFVTSQSLAVDPSQSVFDDNGGLISSPAVFQRDPATGLPNGAAISSGGTSAYWEGKNKTEDFSGSLNWAPADLPITVQASYQHTKSTATVDRISVFRTVNFPTSYGLDLSGSLPQISLPAGTQAALLDPANYAWQAVMPHNNNNSGKMDSAQADLTYDIGEGFFKAVKVGGRWSKRTERDLDNGYAWSALGQGWNGSPVVSFADGRPGDYETHVFKDFFRGDIQLPGTQYFPAQDFIRSTSVQGFFDLYGGAPGRTPGYILPDDRTDYRTETLAGYAMLNFGTNWGESQLTGNIGARVVNVKNASNGSVIQSVTSFERDGQIYTLAATASPISGKAEFTRVLPAINVNYSPIEPVKIRAAYNITMDNPSFYDLRARQVIGVNASNRTDGTTGPNIFNNYTIDAGDPTLKPTMSNNFDLSLEWYPKPGTTLHIAGFYKRITDLVVYGGAPKEFTVTFADGTTETGLGTANTARTSDKAATVKGIELGARTFLDQLPGWLAGIGVEANYTFIDSKNPGDLYFDIDGVQRNDVPLKGLSKHNVNAAFLYEKDPFSLRIAYSWRSKYLQSTTASGTNNTYTYYDASGASRSVATNLPVYGASYGTLDAGLTLRVTENINVQLQAQNILNATQKTLMGGNPGGVLYGRSWFQSDRRYRMGVNVTF</sequence>
<evidence type="ECO:0000256" key="2">
    <source>
        <dbReference type="ARBA" id="ARBA00022448"/>
    </source>
</evidence>
<dbReference type="NCBIfam" id="TIGR01782">
    <property type="entry name" value="TonB-Xanth-Caul"/>
    <property type="match status" value="1"/>
</dbReference>
<dbReference type="PROSITE" id="PS52016">
    <property type="entry name" value="TONB_DEPENDENT_REC_3"/>
    <property type="match status" value="1"/>
</dbReference>
<dbReference type="InterPro" id="IPR039426">
    <property type="entry name" value="TonB-dep_rcpt-like"/>
</dbReference>
<keyword evidence="6 8" id="KW-0472">Membrane</keyword>
<comment type="subcellular location">
    <subcellularLocation>
        <location evidence="1 8">Cell outer membrane</location>
        <topology evidence="1 8">Multi-pass membrane protein</topology>
    </subcellularLocation>
</comment>
<dbReference type="Pfam" id="PF07715">
    <property type="entry name" value="Plug"/>
    <property type="match status" value="1"/>
</dbReference>